<dbReference type="SUPFAM" id="SSF88946">
    <property type="entry name" value="Sigma2 domain of RNA polymerase sigma factors"/>
    <property type="match status" value="1"/>
</dbReference>
<keyword evidence="3" id="KW-0805">Transcription regulation</keyword>
<evidence type="ECO:0000256" key="7">
    <source>
        <dbReference type="ARBA" id="ARBA00024701"/>
    </source>
</evidence>
<dbReference type="Pfam" id="PF04542">
    <property type="entry name" value="Sigma70_r2"/>
    <property type="match status" value="1"/>
</dbReference>
<keyword evidence="5" id="KW-0238">DNA-binding</keyword>
<dbReference type="Pfam" id="PF08281">
    <property type="entry name" value="Sigma70_r4_2"/>
    <property type="match status" value="1"/>
</dbReference>
<dbReference type="EMBL" id="QSOV01000002">
    <property type="protein sequence ID" value="RGJ25589.1"/>
    <property type="molecule type" value="Genomic_DNA"/>
</dbReference>
<protein>
    <recommendedName>
        <fullName evidence="2">RNA polymerase sigma factor SigS</fullName>
    </recommendedName>
</protein>
<accession>A0A3E4GT37</accession>
<feature type="domain" description="RNA polymerase sigma-70" evidence="8">
    <location>
        <begin position="52"/>
        <end position="65"/>
    </location>
</feature>
<dbReference type="InterPro" id="IPR016032">
    <property type="entry name" value="Sig_transdc_resp-reg_C-effctor"/>
</dbReference>
<keyword evidence="4" id="KW-0731">Sigma factor</keyword>
<evidence type="ECO:0000256" key="3">
    <source>
        <dbReference type="ARBA" id="ARBA00023015"/>
    </source>
</evidence>
<dbReference type="GO" id="GO:0006352">
    <property type="term" value="P:DNA-templated transcription initiation"/>
    <property type="evidence" value="ECO:0007669"/>
    <property type="project" value="InterPro"/>
</dbReference>
<dbReference type="SUPFAM" id="SSF46894">
    <property type="entry name" value="C-terminal effector domain of the bipartite response regulators"/>
    <property type="match status" value="1"/>
</dbReference>
<name>A0A3E4GT37_9FIRM</name>
<dbReference type="Proteomes" id="UP000260655">
    <property type="component" value="Unassembled WGS sequence"/>
</dbReference>
<sequence length="212" mass="24437">MKMDLGKMTDEQLIELLREGKTEITDYLMEKYKDMVRKQARAMYLWGGENDDLIQEGMIGLFKAVQDYEPKEGASFSSFAGLCVSRQMYTAIKASQRKKHLPLNSYVSIYASASDNPEENGLSIVDTIEAGKESNPELMILGEEYTNAFEEELKEKLSKLERKVLYLHLQGMEYLKIAEFMDKSPKTIDNALQRIKAKARQLLEEKRRSEKK</sequence>
<dbReference type="Gene3D" id="1.20.120.1810">
    <property type="match status" value="1"/>
</dbReference>
<organism evidence="9 10">
    <name type="scientific">Coprococcus comes</name>
    <dbReference type="NCBI Taxonomy" id="410072"/>
    <lineage>
        <taxon>Bacteria</taxon>
        <taxon>Bacillati</taxon>
        <taxon>Bacillota</taxon>
        <taxon>Clostridia</taxon>
        <taxon>Lachnospirales</taxon>
        <taxon>Lachnospiraceae</taxon>
        <taxon>Coprococcus</taxon>
    </lineage>
</organism>
<keyword evidence="6" id="KW-0804">Transcription</keyword>
<evidence type="ECO:0000313" key="9">
    <source>
        <dbReference type="EMBL" id="RGJ25589.1"/>
    </source>
</evidence>
<evidence type="ECO:0000256" key="6">
    <source>
        <dbReference type="ARBA" id="ARBA00023163"/>
    </source>
</evidence>
<evidence type="ECO:0000259" key="8">
    <source>
        <dbReference type="PROSITE" id="PS00715"/>
    </source>
</evidence>
<dbReference type="InterPro" id="IPR007627">
    <property type="entry name" value="RNA_pol_sigma70_r2"/>
</dbReference>
<reference evidence="9 10" key="1">
    <citation type="submission" date="2018-08" db="EMBL/GenBank/DDBJ databases">
        <title>A genome reference for cultivated species of the human gut microbiota.</title>
        <authorList>
            <person name="Zou Y."/>
            <person name="Xue W."/>
            <person name="Luo G."/>
        </authorList>
    </citation>
    <scope>NUCLEOTIDE SEQUENCE [LARGE SCALE GENOMIC DNA]</scope>
    <source>
        <strain evidence="9 10">TM07-19</strain>
    </source>
</reference>
<evidence type="ECO:0000313" key="10">
    <source>
        <dbReference type="Proteomes" id="UP000260655"/>
    </source>
</evidence>
<dbReference type="GO" id="GO:0003677">
    <property type="term" value="F:DNA binding"/>
    <property type="evidence" value="ECO:0007669"/>
    <property type="project" value="UniProtKB-KW"/>
</dbReference>
<dbReference type="InterPro" id="IPR014284">
    <property type="entry name" value="RNA_pol_sigma-70_dom"/>
</dbReference>
<comment type="function">
    <text evidence="7">Sigma factors are initiation factors that promote the attachment of RNA polymerase to specific initiation sites and are then released. Sigma-S contributes to the protection against external stress, thus playing a role in cellular fitness and survival.</text>
</comment>
<dbReference type="RefSeq" id="WP_117556275.1">
    <property type="nucleotide sequence ID" value="NZ_JADNAW010000016.1"/>
</dbReference>
<dbReference type="InterPro" id="IPR013325">
    <property type="entry name" value="RNA_pol_sigma_r2"/>
</dbReference>
<dbReference type="PRINTS" id="PR00046">
    <property type="entry name" value="SIGMA70FCT"/>
</dbReference>
<proteinExistence type="inferred from homology"/>
<dbReference type="PIRSF" id="PIRSF002939">
    <property type="entry name" value="RNA_polymerase_sigma-H_factor"/>
    <property type="match status" value="1"/>
</dbReference>
<dbReference type="InterPro" id="IPR036388">
    <property type="entry name" value="WH-like_DNA-bd_sf"/>
</dbReference>
<dbReference type="PANTHER" id="PTHR30385:SF1">
    <property type="entry name" value="RNA POLYMERASE SIGMA-H FACTOR"/>
    <property type="match status" value="1"/>
</dbReference>
<evidence type="ECO:0000256" key="1">
    <source>
        <dbReference type="ARBA" id="ARBA00007788"/>
    </source>
</evidence>
<comment type="similarity">
    <text evidence="1">Belongs to the sigma-70 factor family.</text>
</comment>
<dbReference type="PANTHER" id="PTHR30385">
    <property type="entry name" value="SIGMA FACTOR F FLAGELLAR"/>
    <property type="match status" value="1"/>
</dbReference>
<evidence type="ECO:0000256" key="2">
    <source>
        <dbReference type="ARBA" id="ARBA00021245"/>
    </source>
</evidence>
<dbReference type="PROSITE" id="PS00715">
    <property type="entry name" value="SIGMA70_1"/>
    <property type="match status" value="1"/>
</dbReference>
<dbReference type="InterPro" id="IPR000943">
    <property type="entry name" value="RNA_pol_sigma70"/>
</dbReference>
<dbReference type="AlphaFoldDB" id="A0A3E4GT37"/>
<dbReference type="NCBIfam" id="TIGR02937">
    <property type="entry name" value="sigma70-ECF"/>
    <property type="match status" value="1"/>
</dbReference>
<evidence type="ECO:0000256" key="5">
    <source>
        <dbReference type="ARBA" id="ARBA00023125"/>
    </source>
</evidence>
<dbReference type="GO" id="GO:0016987">
    <property type="term" value="F:sigma factor activity"/>
    <property type="evidence" value="ECO:0007669"/>
    <property type="project" value="UniProtKB-KW"/>
</dbReference>
<comment type="caution">
    <text evidence="9">The sequence shown here is derived from an EMBL/GenBank/DDBJ whole genome shotgun (WGS) entry which is preliminary data.</text>
</comment>
<dbReference type="Gene3D" id="1.10.10.10">
    <property type="entry name" value="Winged helix-like DNA-binding domain superfamily/Winged helix DNA-binding domain"/>
    <property type="match status" value="1"/>
</dbReference>
<gene>
    <name evidence="9" type="ORF">DXD67_03435</name>
</gene>
<dbReference type="InterPro" id="IPR013249">
    <property type="entry name" value="RNA_pol_sigma70_r4_t2"/>
</dbReference>
<dbReference type="InterPro" id="IPR016371">
    <property type="entry name" value="RNA_pol_sigma-H_factor"/>
</dbReference>
<evidence type="ECO:0000256" key="4">
    <source>
        <dbReference type="ARBA" id="ARBA00023082"/>
    </source>
</evidence>